<dbReference type="Gene3D" id="3.40.50.300">
    <property type="entry name" value="P-loop containing nucleotide triphosphate hydrolases"/>
    <property type="match status" value="1"/>
</dbReference>
<comment type="catalytic activity">
    <reaction evidence="9">
        <text>ATP + H2O = ADP + phosphate + H(+)</text>
        <dbReference type="Rhea" id="RHEA:13065"/>
        <dbReference type="ChEBI" id="CHEBI:15377"/>
        <dbReference type="ChEBI" id="CHEBI:15378"/>
        <dbReference type="ChEBI" id="CHEBI:30616"/>
        <dbReference type="ChEBI" id="CHEBI:43474"/>
        <dbReference type="ChEBI" id="CHEBI:456216"/>
    </reaction>
</comment>
<accession>A0A316VPD7</accession>
<keyword evidence="14" id="KW-1185">Reference proteome</keyword>
<dbReference type="GO" id="GO:0006302">
    <property type="term" value="P:double-strand break repair"/>
    <property type="evidence" value="ECO:0007669"/>
    <property type="project" value="TreeGrafter"/>
</dbReference>
<dbReference type="EMBL" id="KZ819602">
    <property type="protein sequence ID" value="PWN38273.1"/>
    <property type="molecule type" value="Genomic_DNA"/>
</dbReference>
<dbReference type="STRING" id="1280837.A0A316VPD7"/>
<dbReference type="GO" id="GO:0070192">
    <property type="term" value="P:chromosome organization involved in meiotic cell cycle"/>
    <property type="evidence" value="ECO:0007669"/>
    <property type="project" value="TreeGrafter"/>
</dbReference>
<dbReference type="AlphaFoldDB" id="A0A316VPD7"/>
<dbReference type="PANTHER" id="PTHR18867:SF12">
    <property type="entry name" value="DNA REPAIR PROTEIN RAD50"/>
    <property type="match status" value="1"/>
</dbReference>
<dbReference type="Pfam" id="PF13476">
    <property type="entry name" value="AAA_23"/>
    <property type="match status" value="1"/>
</dbReference>
<evidence type="ECO:0000313" key="14">
    <source>
        <dbReference type="Proteomes" id="UP000245771"/>
    </source>
</evidence>
<dbReference type="SUPFAM" id="SSF52540">
    <property type="entry name" value="P-loop containing nucleoside triphosphate hydrolases"/>
    <property type="match status" value="1"/>
</dbReference>
<evidence type="ECO:0000256" key="1">
    <source>
        <dbReference type="ARBA" id="ARBA00001947"/>
    </source>
</evidence>
<evidence type="ECO:0000313" key="13">
    <source>
        <dbReference type="EMBL" id="PWN38273.1"/>
    </source>
</evidence>
<evidence type="ECO:0000256" key="10">
    <source>
        <dbReference type="SAM" id="Coils"/>
    </source>
</evidence>
<dbReference type="GO" id="GO:0003691">
    <property type="term" value="F:double-stranded telomeric DNA binding"/>
    <property type="evidence" value="ECO:0007669"/>
    <property type="project" value="TreeGrafter"/>
</dbReference>
<keyword evidence="10" id="KW-0175">Coiled coil</keyword>
<dbReference type="GO" id="GO:0030870">
    <property type="term" value="C:Mre11 complex"/>
    <property type="evidence" value="ECO:0007669"/>
    <property type="project" value="TreeGrafter"/>
</dbReference>
<feature type="coiled-coil region" evidence="10">
    <location>
        <begin position="365"/>
        <end position="499"/>
    </location>
</feature>
<evidence type="ECO:0000256" key="7">
    <source>
        <dbReference type="ARBA" id="ARBA00022833"/>
    </source>
</evidence>
<evidence type="ECO:0000256" key="3">
    <source>
        <dbReference type="ARBA" id="ARBA00004286"/>
    </source>
</evidence>
<name>A0A316VPD7_9BASI</name>
<organism evidence="13 14">
    <name type="scientific">Meira miltonrushii</name>
    <dbReference type="NCBI Taxonomy" id="1280837"/>
    <lineage>
        <taxon>Eukaryota</taxon>
        <taxon>Fungi</taxon>
        <taxon>Dikarya</taxon>
        <taxon>Basidiomycota</taxon>
        <taxon>Ustilaginomycotina</taxon>
        <taxon>Exobasidiomycetes</taxon>
        <taxon>Exobasidiales</taxon>
        <taxon>Brachybasidiaceae</taxon>
        <taxon>Meira</taxon>
    </lineage>
</organism>
<dbReference type="GO" id="GO:0000794">
    <property type="term" value="C:condensed nuclear chromosome"/>
    <property type="evidence" value="ECO:0007669"/>
    <property type="project" value="TreeGrafter"/>
</dbReference>
<evidence type="ECO:0000256" key="11">
    <source>
        <dbReference type="SAM" id="MobiDB-lite"/>
    </source>
</evidence>
<dbReference type="InterPro" id="IPR038729">
    <property type="entry name" value="Rad50/SbcC_AAA"/>
</dbReference>
<keyword evidence="7" id="KW-0862">Zinc</keyword>
<feature type="coiled-coil region" evidence="10">
    <location>
        <begin position="182"/>
        <end position="303"/>
    </location>
</feature>
<comment type="subcellular location">
    <subcellularLocation>
        <location evidence="3">Chromosome</location>
    </subcellularLocation>
    <subcellularLocation>
        <location evidence="2">Nucleus</location>
    </subcellularLocation>
</comment>
<dbReference type="InterPro" id="IPR027417">
    <property type="entry name" value="P-loop_NTPase"/>
</dbReference>
<evidence type="ECO:0000256" key="5">
    <source>
        <dbReference type="ARBA" id="ARBA00022454"/>
    </source>
</evidence>
<dbReference type="OrthoDB" id="18797at2759"/>
<dbReference type="FunCoup" id="A0A316VPD7">
    <property type="interactions" value="552"/>
</dbReference>
<proteinExistence type="inferred from homology"/>
<evidence type="ECO:0000256" key="6">
    <source>
        <dbReference type="ARBA" id="ARBA00022723"/>
    </source>
</evidence>
<evidence type="ECO:0000256" key="9">
    <source>
        <dbReference type="ARBA" id="ARBA00049360"/>
    </source>
</evidence>
<keyword evidence="5" id="KW-0158">Chromosome</keyword>
<reference evidence="13 14" key="1">
    <citation type="journal article" date="2018" name="Mol. Biol. Evol.">
        <title>Broad Genomic Sampling Reveals a Smut Pathogenic Ancestry of the Fungal Clade Ustilaginomycotina.</title>
        <authorList>
            <person name="Kijpornyongpan T."/>
            <person name="Mondo S.J."/>
            <person name="Barry K."/>
            <person name="Sandor L."/>
            <person name="Lee J."/>
            <person name="Lipzen A."/>
            <person name="Pangilinan J."/>
            <person name="LaButti K."/>
            <person name="Hainaut M."/>
            <person name="Henrissat B."/>
            <person name="Grigoriev I.V."/>
            <person name="Spatafora J.W."/>
            <person name="Aime M.C."/>
        </authorList>
    </citation>
    <scope>NUCLEOTIDE SEQUENCE [LARGE SCALE GENOMIC DNA]</scope>
    <source>
        <strain evidence="13 14">MCA 3882</strain>
    </source>
</reference>
<dbReference type="GO" id="GO:0051880">
    <property type="term" value="F:G-quadruplex DNA binding"/>
    <property type="evidence" value="ECO:0007669"/>
    <property type="project" value="TreeGrafter"/>
</dbReference>
<feature type="region of interest" description="Disordered" evidence="11">
    <location>
        <begin position="313"/>
        <end position="334"/>
    </location>
</feature>
<feature type="region of interest" description="Disordered" evidence="11">
    <location>
        <begin position="719"/>
        <end position="740"/>
    </location>
</feature>
<comment type="cofactor">
    <cofactor evidence="1">
        <name>Zn(2+)</name>
        <dbReference type="ChEBI" id="CHEBI:29105"/>
    </cofactor>
</comment>
<evidence type="ECO:0000256" key="2">
    <source>
        <dbReference type="ARBA" id="ARBA00004123"/>
    </source>
</evidence>
<evidence type="ECO:0000259" key="12">
    <source>
        <dbReference type="Pfam" id="PF13476"/>
    </source>
</evidence>
<sequence>MAIRGVRSFDEKRINAIQFFSPLTVIVGTNGSGKTMATANEVKAQIRLRFYNTNKVRINCIRNLQVTRKKGGGLTMKTLEAILQTEDTQRGENRRTTLSTKCAEVDEEVPASLGVSRAILDNVIFCHQEDNNWPLGEPSSLKKRFDDIFEATRYTKALDNIKALRKERGISLKVGKAELEGLKVDRQRADAVKDKIKKMEAELLDKEDRLEALNVEIEELTLYNKELYDKAVKFRETVVQAESLEERKQIREGNLKALKDAMTELHEDESELERRKNGFKSHLEDLKRKQDELKRQIASKKSDLADVDRSYSKRLSEKGALESEKKHHERAVRSRQETIQQISTQLGMRGYDAESLTDESIQEFSEQVEDDLRRLKRDFEQVKSEDSSKEDDLSRRYQDLRGMLRAKESSRSTLTEDMKKLRDKIKKMQNEIESTPSAQIDIDAAKKEHTSQKARLEELSKEQMEARHDAKIAEKNSEIREMDDRRETLTTELNTLNRQADFRAKFDMNEKAAEQKKASIESLLSRNVDMLTKYVGGPSSAEKVEEDVLKAISEKEEENALYEAESQEVTRRHQQVESNLAFARTQLKEKQQQAKSIEEQINRALEGEYSTLDEALKQCQVEIDYSKEHISIFESMSTFLKNLSSSVKDKKTCFGCNRGINHDEMPIIEAHIADLFQKSQPAKLQSYRDDLESWEEQQQKFLELKPSLARLEQLRDEEIAKHEKSGKPSSCSKRYYPTCS</sequence>
<protein>
    <recommendedName>
        <fullName evidence="12">Rad50/SbcC-type AAA domain-containing protein</fullName>
    </recommendedName>
</protein>
<feature type="coiled-coil region" evidence="10">
    <location>
        <begin position="541"/>
        <end position="622"/>
    </location>
</feature>
<dbReference type="GO" id="GO:0007004">
    <property type="term" value="P:telomere maintenance via telomerase"/>
    <property type="evidence" value="ECO:0007669"/>
    <property type="project" value="TreeGrafter"/>
</dbReference>
<dbReference type="PANTHER" id="PTHR18867">
    <property type="entry name" value="RAD50"/>
    <property type="match status" value="1"/>
</dbReference>
<dbReference type="GO" id="GO:0043047">
    <property type="term" value="F:single-stranded telomeric DNA binding"/>
    <property type="evidence" value="ECO:0007669"/>
    <property type="project" value="TreeGrafter"/>
</dbReference>
<keyword evidence="8" id="KW-0539">Nucleus</keyword>
<dbReference type="GeneID" id="37023851"/>
<dbReference type="RefSeq" id="XP_025358575.1">
    <property type="nucleotide sequence ID" value="XM_025502070.1"/>
</dbReference>
<evidence type="ECO:0000256" key="8">
    <source>
        <dbReference type="ARBA" id="ARBA00023242"/>
    </source>
</evidence>
<keyword evidence="6" id="KW-0479">Metal-binding</keyword>
<evidence type="ECO:0000256" key="4">
    <source>
        <dbReference type="ARBA" id="ARBA00009439"/>
    </source>
</evidence>
<dbReference type="GO" id="GO:0000722">
    <property type="term" value="P:telomere maintenance via recombination"/>
    <property type="evidence" value="ECO:0007669"/>
    <property type="project" value="TreeGrafter"/>
</dbReference>
<dbReference type="Gene3D" id="1.20.5.1700">
    <property type="match status" value="1"/>
</dbReference>
<gene>
    <name evidence="13" type="ORF">FA14DRAFT_24926</name>
</gene>
<feature type="domain" description="Rad50/SbcC-type AAA" evidence="12">
    <location>
        <begin position="3"/>
        <end position="35"/>
    </location>
</feature>
<comment type="similarity">
    <text evidence="4">Belongs to the SMC family. RAD50 subfamily.</text>
</comment>
<dbReference type="InParanoid" id="A0A316VPD7"/>
<dbReference type="Proteomes" id="UP000245771">
    <property type="component" value="Unassembled WGS sequence"/>
</dbReference>